<evidence type="ECO:0000313" key="2">
    <source>
        <dbReference type="Proteomes" id="UP000288102"/>
    </source>
</evidence>
<comment type="caution">
    <text evidence="1">The sequence shown here is derived from an EMBL/GenBank/DDBJ whole genome shotgun (WGS) entry which is preliminary data.</text>
</comment>
<evidence type="ECO:0000313" key="1">
    <source>
        <dbReference type="EMBL" id="RUT67694.1"/>
    </source>
</evidence>
<organism evidence="1 2">
    <name type="scientific">Flavobacterium cupreum</name>
    <dbReference type="NCBI Taxonomy" id="2133766"/>
    <lineage>
        <taxon>Bacteria</taxon>
        <taxon>Pseudomonadati</taxon>
        <taxon>Bacteroidota</taxon>
        <taxon>Flavobacteriia</taxon>
        <taxon>Flavobacteriales</taxon>
        <taxon>Flavobacteriaceae</taxon>
        <taxon>Flavobacterium</taxon>
    </lineage>
</organism>
<sequence>FTQSPSFLDWQIRMEQAQGKNNAASLFGVHQIPSDGQIRNLLDPVPPAILFPLMASIGDILFEQGHLHAFRSIGGTYLVALDGTDFFSSKTVSCPCCTNVKLKDGVVQHRHIALTPVMVAPGQESVIALPPEFVTPQDGHDKQDCELAAAGRWLAQHGAHYAARGMTILGDDLYCHQPFCQQVLAARAHFLLTCKPTSHTTLYEWVEELQCMGKMGSLIVSRRVGTKQFTDTYRFASELPLRNSNDALMVNWCEIVTTNANDEVTYQNAWATSHPITADNVAKVVQAGRSRWKIENENNNTLKTKGYHFEHNFGHGQEHLSNLFATMILLAFLLHTALDLLDLRYRAVRSALPSRRTFFEHIRALLLYLPFDSWDHLMTFMLAKLTPDPATG</sequence>
<dbReference type="InterPro" id="IPR012337">
    <property type="entry name" value="RNaseH-like_sf"/>
</dbReference>
<accession>A0A433ZZZ6</accession>
<gene>
    <name evidence="1" type="ORF">D0817_25070</name>
</gene>
<feature type="non-terminal residue" evidence="1">
    <location>
        <position position="1"/>
    </location>
</feature>
<dbReference type="EMBL" id="QWDM01000044">
    <property type="protein sequence ID" value="RUT67694.1"/>
    <property type="molecule type" value="Genomic_DNA"/>
</dbReference>
<proteinExistence type="predicted"/>
<dbReference type="RefSeq" id="WP_127340995.1">
    <property type="nucleotide sequence ID" value="NZ_QWDM01000044.1"/>
</dbReference>
<reference evidence="2" key="1">
    <citation type="journal article" date="2019" name="Syst. Appl. Microbiol.">
        <title>Flavobacterium circumlabens sp. nov. and Flavobacterium cupreum sp. nov., two psychrotrophic species isolated from Antarctic environmental samples.</title>
        <authorList>
            <person name="Kralova S."/>
            <person name="Busse H.-J."/>
            <person name="Svec P."/>
            <person name="Maslanova I."/>
            <person name="Stankova E."/>
            <person name="Bartak M."/>
            <person name="Sedlacek I."/>
        </authorList>
    </citation>
    <scope>NUCLEOTIDE SEQUENCE [LARGE SCALE GENOMIC DNA]</scope>
    <source>
        <strain evidence="2">CCM 8825</strain>
    </source>
</reference>
<dbReference type="SUPFAM" id="SSF53098">
    <property type="entry name" value="Ribonuclease H-like"/>
    <property type="match status" value="1"/>
</dbReference>
<protein>
    <submittedName>
        <fullName evidence="1">ISNCY family transposase</fullName>
    </submittedName>
</protein>
<name>A0A433ZZZ6_9FLAO</name>
<dbReference type="AlphaFoldDB" id="A0A433ZZZ6"/>
<keyword evidence="2" id="KW-1185">Reference proteome</keyword>
<dbReference type="OrthoDB" id="681288at2"/>
<dbReference type="Proteomes" id="UP000288102">
    <property type="component" value="Unassembled WGS sequence"/>
</dbReference>